<organism evidence="2 3">
    <name type="scientific">Virgisporangium ochraceum</name>
    <dbReference type="NCBI Taxonomy" id="65505"/>
    <lineage>
        <taxon>Bacteria</taxon>
        <taxon>Bacillati</taxon>
        <taxon>Actinomycetota</taxon>
        <taxon>Actinomycetes</taxon>
        <taxon>Micromonosporales</taxon>
        <taxon>Micromonosporaceae</taxon>
        <taxon>Virgisporangium</taxon>
    </lineage>
</organism>
<protein>
    <recommendedName>
        <fullName evidence="4">DUF3558 domain-containing protein</fullName>
    </recommendedName>
</protein>
<dbReference type="Proteomes" id="UP000635606">
    <property type="component" value="Unassembled WGS sequence"/>
</dbReference>
<keyword evidence="3" id="KW-1185">Reference proteome</keyword>
<dbReference type="RefSeq" id="WP_203927969.1">
    <property type="nucleotide sequence ID" value="NZ_BOPH01000035.1"/>
</dbReference>
<comment type="caution">
    <text evidence="2">The sequence shown here is derived from an EMBL/GenBank/DDBJ whole genome shotgun (WGS) entry which is preliminary data.</text>
</comment>
<evidence type="ECO:0000313" key="3">
    <source>
        <dbReference type="Proteomes" id="UP000635606"/>
    </source>
</evidence>
<dbReference type="EMBL" id="BOPH01000035">
    <property type="protein sequence ID" value="GIJ68013.1"/>
    <property type="molecule type" value="Genomic_DNA"/>
</dbReference>
<evidence type="ECO:0000313" key="2">
    <source>
        <dbReference type="EMBL" id="GIJ68013.1"/>
    </source>
</evidence>
<feature type="signal peptide" evidence="1">
    <location>
        <begin position="1"/>
        <end position="25"/>
    </location>
</feature>
<evidence type="ECO:0008006" key="4">
    <source>
        <dbReference type="Google" id="ProtNLM"/>
    </source>
</evidence>
<reference evidence="2" key="1">
    <citation type="submission" date="2021-01" db="EMBL/GenBank/DDBJ databases">
        <title>Whole genome shotgun sequence of Virgisporangium ochraceum NBRC 16418.</title>
        <authorList>
            <person name="Komaki H."/>
            <person name="Tamura T."/>
        </authorList>
    </citation>
    <scope>NUCLEOTIDE SEQUENCE</scope>
    <source>
        <strain evidence="2">NBRC 16418</strain>
    </source>
</reference>
<feature type="chain" id="PRO_5035243537" description="DUF3558 domain-containing protein" evidence="1">
    <location>
        <begin position="26"/>
        <end position="176"/>
    </location>
</feature>
<keyword evidence="1" id="KW-0732">Signal</keyword>
<dbReference type="AlphaFoldDB" id="A0A8J3ZS54"/>
<evidence type="ECO:0000256" key="1">
    <source>
        <dbReference type="SAM" id="SignalP"/>
    </source>
</evidence>
<sequence>MVRRSMAIGSIAVLLAAGGCSGGDADPSATPGSTAPLCERIGTDTLRKVVPTFEPDPPGEGESDACVRLASGTAEAPVGDFLRITIDDPSPGTDEECRNLERDRGDATWMPPDHLGGVGDFACGTVVSGADKGVVVTILSRRGGTHVSISYGRTPGDVTTVREAVIDLARTVMRRV</sequence>
<proteinExistence type="predicted"/>
<gene>
    <name evidence="2" type="ORF">Voc01_029300</name>
</gene>
<dbReference type="PROSITE" id="PS51257">
    <property type="entry name" value="PROKAR_LIPOPROTEIN"/>
    <property type="match status" value="1"/>
</dbReference>
<accession>A0A8J3ZS54</accession>
<name>A0A8J3ZS54_9ACTN</name>